<evidence type="ECO:0000256" key="3">
    <source>
        <dbReference type="ARBA" id="ARBA00022525"/>
    </source>
</evidence>
<dbReference type="InterPro" id="IPR034176">
    <property type="entry name" value="Peptidases_S8_13"/>
</dbReference>
<evidence type="ECO:0000313" key="12">
    <source>
        <dbReference type="EMBL" id="MBC3861102.1"/>
    </source>
</evidence>
<feature type="active site" description="Charge relay system" evidence="9 10">
    <location>
        <position position="424"/>
    </location>
</feature>
<evidence type="ECO:0000313" key="13">
    <source>
        <dbReference type="Proteomes" id="UP000634011"/>
    </source>
</evidence>
<dbReference type="PRINTS" id="PR00723">
    <property type="entry name" value="SUBTILISIN"/>
</dbReference>
<dbReference type="RefSeq" id="WP_186911043.1">
    <property type="nucleotide sequence ID" value="NZ_JACOFV010000002.1"/>
</dbReference>
<dbReference type="PROSITE" id="PS00138">
    <property type="entry name" value="SUBTILASE_SER"/>
    <property type="match status" value="1"/>
</dbReference>
<name>A0A923KHL3_9BURK</name>
<keyword evidence="7 10" id="KW-0720">Serine protease</keyword>
<evidence type="ECO:0000256" key="4">
    <source>
        <dbReference type="ARBA" id="ARBA00022670"/>
    </source>
</evidence>
<dbReference type="PROSITE" id="PS00137">
    <property type="entry name" value="SUBTILASE_HIS"/>
    <property type="match status" value="1"/>
</dbReference>
<dbReference type="FunFam" id="3.40.50.200:FF:000022">
    <property type="entry name" value="Extracellular protease"/>
    <property type="match status" value="1"/>
</dbReference>
<feature type="active site" description="Charge relay system" evidence="9 10">
    <location>
        <position position="169"/>
    </location>
</feature>
<keyword evidence="3" id="KW-0964">Secreted</keyword>
<evidence type="ECO:0000256" key="2">
    <source>
        <dbReference type="ARBA" id="ARBA00011073"/>
    </source>
</evidence>
<keyword evidence="4 10" id="KW-0645">Protease</keyword>
<feature type="active site" description="Charge relay system" evidence="9 10">
    <location>
        <position position="245"/>
    </location>
</feature>
<dbReference type="SUPFAM" id="SSF52743">
    <property type="entry name" value="Subtilisin-like"/>
    <property type="match status" value="1"/>
</dbReference>
<dbReference type="GO" id="GO:0005576">
    <property type="term" value="C:extracellular region"/>
    <property type="evidence" value="ECO:0007669"/>
    <property type="project" value="UniProtKB-SubCell"/>
</dbReference>
<feature type="domain" description="Peptidase S8/S53" evidence="11">
    <location>
        <begin position="160"/>
        <end position="458"/>
    </location>
</feature>
<dbReference type="CDD" id="cd07496">
    <property type="entry name" value="Peptidases_S8_13"/>
    <property type="match status" value="1"/>
</dbReference>
<dbReference type="PANTHER" id="PTHR43806:SF11">
    <property type="entry name" value="CEREVISIN-RELATED"/>
    <property type="match status" value="1"/>
</dbReference>
<dbReference type="InterPro" id="IPR036852">
    <property type="entry name" value="Peptidase_S8/S53_dom_sf"/>
</dbReference>
<keyword evidence="6 10" id="KW-0378">Hydrolase</keyword>
<evidence type="ECO:0000256" key="5">
    <source>
        <dbReference type="ARBA" id="ARBA00022729"/>
    </source>
</evidence>
<keyword evidence="13" id="KW-1185">Reference proteome</keyword>
<organism evidence="12 13">
    <name type="scientific">Undibacterium jejuense</name>
    <dbReference type="NCBI Taxonomy" id="1344949"/>
    <lineage>
        <taxon>Bacteria</taxon>
        <taxon>Pseudomonadati</taxon>
        <taxon>Pseudomonadota</taxon>
        <taxon>Betaproteobacteria</taxon>
        <taxon>Burkholderiales</taxon>
        <taxon>Oxalobacteraceae</taxon>
        <taxon>Undibacterium</taxon>
    </lineage>
</organism>
<dbReference type="GO" id="GO:0004252">
    <property type="term" value="F:serine-type endopeptidase activity"/>
    <property type="evidence" value="ECO:0007669"/>
    <property type="project" value="UniProtKB-UniRule"/>
</dbReference>
<keyword evidence="8" id="KW-0865">Zymogen</keyword>
<dbReference type="InterPro" id="IPR015500">
    <property type="entry name" value="Peptidase_S8_subtilisin-rel"/>
</dbReference>
<dbReference type="InterPro" id="IPR050131">
    <property type="entry name" value="Peptidase_S8_subtilisin-like"/>
</dbReference>
<gene>
    <name evidence="12" type="ORF">H8K32_03235</name>
</gene>
<comment type="subcellular location">
    <subcellularLocation>
        <location evidence="1">Secreted</location>
    </subcellularLocation>
</comment>
<dbReference type="EMBL" id="JACOFV010000002">
    <property type="protein sequence ID" value="MBC3861102.1"/>
    <property type="molecule type" value="Genomic_DNA"/>
</dbReference>
<protein>
    <submittedName>
        <fullName evidence="12">S8 family peptidase</fullName>
    </submittedName>
</protein>
<dbReference type="Proteomes" id="UP000634011">
    <property type="component" value="Unassembled WGS sequence"/>
</dbReference>
<evidence type="ECO:0000256" key="10">
    <source>
        <dbReference type="PROSITE-ProRule" id="PRU01240"/>
    </source>
</evidence>
<accession>A0A923KHL3</accession>
<evidence type="ECO:0000256" key="9">
    <source>
        <dbReference type="PIRSR" id="PIRSR615500-1"/>
    </source>
</evidence>
<evidence type="ECO:0000259" key="11">
    <source>
        <dbReference type="Pfam" id="PF00082"/>
    </source>
</evidence>
<keyword evidence="5" id="KW-0732">Signal</keyword>
<dbReference type="PANTHER" id="PTHR43806">
    <property type="entry name" value="PEPTIDASE S8"/>
    <property type="match status" value="1"/>
</dbReference>
<evidence type="ECO:0000256" key="7">
    <source>
        <dbReference type="ARBA" id="ARBA00022825"/>
    </source>
</evidence>
<evidence type="ECO:0000256" key="6">
    <source>
        <dbReference type="ARBA" id="ARBA00022801"/>
    </source>
</evidence>
<sequence length="484" mass="49017">MTPAFAYVTATNKNGNTQAQVEQNLTQLIVKYRNDINTNAATTSVGTGKSGITQVQIQRLSALQSVAQSFGASFEIKRQIVTGGWVYRSSVALKPSQMRALAAKLAQSDKTIDYAEPDYIRHALYVPTDPLYATAQWDMQSSATQPGGLNLPAAWDLSLGKGMVVAVLDTGYRPHPDILPNLVPAQNGAAGQYGYNFISDPVTARLTLSAGTTSARGYDALDQGDWVPTGDTVCPSQAGKNSSWHGTHVAGTIAAAANSIGVIGVAPSAKVLPLRVLGKCGGSDSDIADAVAWAAGISVNGVPNNTNRANVINLSLGGTGFCTKTSATAFQLAMANGTAIVVAAGNESIDAKLSSPANCPGVITVASTSIAGGRSGYSNYGGTVAVAAPGGGFTTAADLITSTLPTGTTVSKDDTTYGTMAGTSQATPHVAGIVALMLAVKPSLTPAQIKSILISTARPAPANCPACGSGIVDAAAAVKAAAGS</sequence>
<proteinExistence type="inferred from homology"/>
<dbReference type="GO" id="GO:0006508">
    <property type="term" value="P:proteolysis"/>
    <property type="evidence" value="ECO:0007669"/>
    <property type="project" value="UniProtKB-KW"/>
</dbReference>
<dbReference type="Gene3D" id="3.40.50.200">
    <property type="entry name" value="Peptidase S8/S53 domain"/>
    <property type="match status" value="1"/>
</dbReference>
<dbReference type="InterPro" id="IPR023828">
    <property type="entry name" value="Peptidase_S8_Ser-AS"/>
</dbReference>
<evidence type="ECO:0000256" key="8">
    <source>
        <dbReference type="ARBA" id="ARBA00023145"/>
    </source>
</evidence>
<comment type="caution">
    <text evidence="12">The sequence shown here is derived from an EMBL/GenBank/DDBJ whole genome shotgun (WGS) entry which is preliminary data.</text>
</comment>
<dbReference type="PROSITE" id="PS51892">
    <property type="entry name" value="SUBTILASE"/>
    <property type="match status" value="1"/>
</dbReference>
<dbReference type="InterPro" id="IPR000209">
    <property type="entry name" value="Peptidase_S8/S53_dom"/>
</dbReference>
<dbReference type="Pfam" id="PF00082">
    <property type="entry name" value="Peptidase_S8"/>
    <property type="match status" value="1"/>
</dbReference>
<comment type="similarity">
    <text evidence="2 10">Belongs to the peptidase S8 family.</text>
</comment>
<dbReference type="AlphaFoldDB" id="A0A923KHL3"/>
<evidence type="ECO:0000256" key="1">
    <source>
        <dbReference type="ARBA" id="ARBA00004613"/>
    </source>
</evidence>
<reference evidence="12" key="1">
    <citation type="submission" date="2020-08" db="EMBL/GenBank/DDBJ databases">
        <title>Novel species isolated from subtropical streams in China.</title>
        <authorList>
            <person name="Lu H."/>
        </authorList>
    </citation>
    <scope>NUCLEOTIDE SEQUENCE</scope>
    <source>
        <strain evidence="12">KACC 12607</strain>
    </source>
</reference>
<dbReference type="InterPro" id="IPR022398">
    <property type="entry name" value="Peptidase_S8_His-AS"/>
</dbReference>